<organism evidence="2 3">
    <name type="scientific">Vagococcus allomyrinae</name>
    <dbReference type="NCBI Taxonomy" id="2794353"/>
    <lineage>
        <taxon>Bacteria</taxon>
        <taxon>Bacillati</taxon>
        <taxon>Bacillota</taxon>
        <taxon>Bacilli</taxon>
        <taxon>Lactobacillales</taxon>
        <taxon>Enterococcaceae</taxon>
        <taxon>Vagococcus</taxon>
    </lineage>
</organism>
<name>A0A940PBK1_9ENTE</name>
<dbReference type="Pfam" id="PF22564">
    <property type="entry name" value="HAAS"/>
    <property type="match status" value="1"/>
</dbReference>
<dbReference type="Proteomes" id="UP000674938">
    <property type="component" value="Unassembled WGS sequence"/>
</dbReference>
<evidence type="ECO:0000313" key="3">
    <source>
        <dbReference type="Proteomes" id="UP000674938"/>
    </source>
</evidence>
<gene>
    <name evidence="2" type="ORF">I6N95_05395</name>
</gene>
<dbReference type="AlphaFoldDB" id="A0A940PBK1"/>
<feature type="transmembrane region" description="Helical" evidence="1">
    <location>
        <begin position="142"/>
        <end position="164"/>
    </location>
</feature>
<keyword evidence="1" id="KW-1133">Transmembrane helix</keyword>
<protein>
    <submittedName>
        <fullName evidence="2">DUF1700 domain-containing protein</fullName>
    </submittedName>
</protein>
<evidence type="ECO:0000256" key="1">
    <source>
        <dbReference type="SAM" id="Phobius"/>
    </source>
</evidence>
<feature type="transmembrane region" description="Helical" evidence="1">
    <location>
        <begin position="176"/>
        <end position="200"/>
    </location>
</feature>
<comment type="caution">
    <text evidence="2">The sequence shown here is derived from an EMBL/GenBank/DDBJ whole genome shotgun (WGS) entry which is preliminary data.</text>
</comment>
<accession>A0A940PBK1</accession>
<keyword evidence="1" id="KW-0472">Membrane</keyword>
<proteinExistence type="predicted"/>
<keyword evidence="1" id="KW-0812">Transmembrane</keyword>
<keyword evidence="3" id="KW-1185">Reference proteome</keyword>
<reference evidence="2" key="1">
    <citation type="submission" date="2020-12" db="EMBL/GenBank/DDBJ databases">
        <title>Vagococcus allomyrinae sp. nov. and Enterococcus lavae sp. nov., isolated from the larvae of Allomyrina dichotoma.</title>
        <authorList>
            <person name="Lee S.D."/>
        </authorList>
    </citation>
    <scope>NUCLEOTIDE SEQUENCE</scope>
    <source>
        <strain evidence="2">BWB3-3</strain>
    </source>
</reference>
<feature type="transmembrane region" description="Helical" evidence="1">
    <location>
        <begin position="113"/>
        <end position="136"/>
    </location>
</feature>
<dbReference type="EMBL" id="JAEEGA010000002">
    <property type="protein sequence ID" value="MBP1040446.1"/>
    <property type="molecule type" value="Genomic_DNA"/>
</dbReference>
<dbReference type="RefSeq" id="WP_209525376.1">
    <property type="nucleotide sequence ID" value="NZ_JAEEGA010000002.1"/>
</dbReference>
<sequence>MNKEHFLTELKIHLKALPKQQLAYILQLYGEKFDKQLAEGQSEAAISKCLGNPREIAEEILEEFGISADEASTPHDEWQEFTQNTNRDQPNATYGYYQNYDATYERGPKKQSFFVRFCQVAGVLLFNFLFMIWMIIGGLALLFGLWIATIAFLLTPAIGVFSFFATSGAFAMTALFITLFTCGLGFIGLAIMVPITTYSFRFIKYYTKWNINTLRGRH</sequence>
<evidence type="ECO:0000313" key="2">
    <source>
        <dbReference type="EMBL" id="MBP1040446.1"/>
    </source>
</evidence>